<keyword evidence="1" id="KW-0732">Signal</keyword>
<gene>
    <name evidence="2" type="ORF">TTAC_LOCUS1629</name>
</gene>
<organism evidence="4">
    <name type="scientific">Hydatigena taeniaeformis</name>
    <name type="common">Feline tapeworm</name>
    <name type="synonym">Taenia taeniaeformis</name>
    <dbReference type="NCBI Taxonomy" id="6205"/>
    <lineage>
        <taxon>Eukaryota</taxon>
        <taxon>Metazoa</taxon>
        <taxon>Spiralia</taxon>
        <taxon>Lophotrochozoa</taxon>
        <taxon>Platyhelminthes</taxon>
        <taxon>Cestoda</taxon>
        <taxon>Eucestoda</taxon>
        <taxon>Cyclophyllidea</taxon>
        <taxon>Taeniidae</taxon>
        <taxon>Hydatigera</taxon>
    </lineage>
</organism>
<evidence type="ECO:0000313" key="4">
    <source>
        <dbReference type="WBParaSite" id="TTAC_0000164201-mRNA-1"/>
    </source>
</evidence>
<sequence>MIRFALRFSILLGISSGVDTYPRLDDLDARKEAVVDRRMLINTWKGTLLHTVEVDIHDLANLDDNAQTYFFSYRRGNASNPVKMQMQKL</sequence>
<keyword evidence="3" id="KW-1185">Reference proteome</keyword>
<protein>
    <submittedName>
        <fullName evidence="4">Secreted RxLR effector peptide protein</fullName>
    </submittedName>
</protein>
<reference evidence="2 3" key="2">
    <citation type="submission" date="2018-11" db="EMBL/GenBank/DDBJ databases">
        <authorList>
            <consortium name="Pathogen Informatics"/>
        </authorList>
    </citation>
    <scope>NUCLEOTIDE SEQUENCE [LARGE SCALE GENOMIC DNA]</scope>
</reference>
<dbReference type="EMBL" id="UYWX01000415">
    <property type="protein sequence ID" value="VDM18310.1"/>
    <property type="molecule type" value="Genomic_DNA"/>
</dbReference>
<proteinExistence type="predicted"/>
<evidence type="ECO:0000313" key="3">
    <source>
        <dbReference type="Proteomes" id="UP000274429"/>
    </source>
</evidence>
<feature type="chain" id="PRO_5043132892" evidence="1">
    <location>
        <begin position="21"/>
        <end position="89"/>
    </location>
</feature>
<feature type="signal peptide" evidence="1">
    <location>
        <begin position="1"/>
        <end position="20"/>
    </location>
</feature>
<name>A0A0R3WLK4_HYDTA</name>
<dbReference type="Proteomes" id="UP000274429">
    <property type="component" value="Unassembled WGS sequence"/>
</dbReference>
<dbReference type="WBParaSite" id="TTAC_0000164201-mRNA-1">
    <property type="protein sequence ID" value="TTAC_0000164201-mRNA-1"/>
    <property type="gene ID" value="TTAC_0000164201"/>
</dbReference>
<dbReference type="AlphaFoldDB" id="A0A0R3WLK4"/>
<accession>A0A0R3WLK4</accession>
<evidence type="ECO:0000256" key="1">
    <source>
        <dbReference type="SAM" id="SignalP"/>
    </source>
</evidence>
<reference evidence="4" key="1">
    <citation type="submission" date="2017-02" db="UniProtKB">
        <authorList>
            <consortium name="WormBaseParasite"/>
        </authorList>
    </citation>
    <scope>IDENTIFICATION</scope>
</reference>
<evidence type="ECO:0000313" key="2">
    <source>
        <dbReference type="EMBL" id="VDM18310.1"/>
    </source>
</evidence>